<dbReference type="GO" id="GO:0045454">
    <property type="term" value="P:cell redox homeostasis"/>
    <property type="evidence" value="ECO:0007669"/>
    <property type="project" value="TreeGrafter"/>
</dbReference>
<dbReference type="GO" id="GO:0015035">
    <property type="term" value="F:protein-disulfide reductase activity"/>
    <property type="evidence" value="ECO:0007669"/>
    <property type="project" value="UniProtKB-UniRule"/>
</dbReference>
<dbReference type="Gene3D" id="3.40.30.10">
    <property type="entry name" value="Glutaredoxin"/>
    <property type="match status" value="1"/>
</dbReference>
<dbReference type="CDD" id="cd02947">
    <property type="entry name" value="TRX_family"/>
    <property type="match status" value="1"/>
</dbReference>
<feature type="active site" description="Nucleophile" evidence="9">
    <location>
        <position position="30"/>
    </location>
</feature>
<dbReference type="SUPFAM" id="SSF52833">
    <property type="entry name" value="Thioredoxin-like"/>
    <property type="match status" value="1"/>
</dbReference>
<evidence type="ECO:0000256" key="3">
    <source>
        <dbReference type="ARBA" id="ARBA00022448"/>
    </source>
</evidence>
<evidence type="ECO:0000313" key="13">
    <source>
        <dbReference type="Proteomes" id="UP000537131"/>
    </source>
</evidence>
<comment type="similarity">
    <text evidence="1 8">Belongs to the thioredoxin family.</text>
</comment>
<dbReference type="GO" id="GO:0005829">
    <property type="term" value="C:cytosol"/>
    <property type="evidence" value="ECO:0007669"/>
    <property type="project" value="TreeGrafter"/>
</dbReference>
<dbReference type="AlphaFoldDB" id="A0A7Y0ENU3"/>
<keyword evidence="6 10" id="KW-0676">Redox-active center</keyword>
<evidence type="ECO:0000256" key="2">
    <source>
        <dbReference type="ARBA" id="ARBA00020570"/>
    </source>
</evidence>
<name>A0A7Y0ENU3_9CLOT</name>
<feature type="site" description="Deprotonates C-terminal active site Cys" evidence="9">
    <location>
        <position position="24"/>
    </location>
</feature>
<dbReference type="InterPro" id="IPR005746">
    <property type="entry name" value="Thioredoxin"/>
</dbReference>
<evidence type="ECO:0000256" key="5">
    <source>
        <dbReference type="ARBA" id="ARBA00023157"/>
    </source>
</evidence>
<protein>
    <recommendedName>
        <fullName evidence="2 7">Thioredoxin</fullName>
    </recommendedName>
</protein>
<dbReference type="Pfam" id="PF00085">
    <property type="entry name" value="Thioredoxin"/>
    <property type="match status" value="1"/>
</dbReference>
<evidence type="ECO:0000256" key="10">
    <source>
        <dbReference type="PIRSR" id="PIRSR000077-4"/>
    </source>
</evidence>
<feature type="site" description="Contributes to redox potential value" evidence="9">
    <location>
        <position position="31"/>
    </location>
</feature>
<dbReference type="PRINTS" id="PR00421">
    <property type="entry name" value="THIOREDOXIN"/>
</dbReference>
<evidence type="ECO:0000256" key="7">
    <source>
        <dbReference type="NCBIfam" id="TIGR01068"/>
    </source>
</evidence>
<accession>A0A7Y0ENU3</accession>
<proteinExistence type="inferred from homology"/>
<dbReference type="PROSITE" id="PS51352">
    <property type="entry name" value="THIOREDOXIN_2"/>
    <property type="match status" value="1"/>
</dbReference>
<dbReference type="EMBL" id="JABBNI010000066">
    <property type="protein sequence ID" value="NMM65755.1"/>
    <property type="molecule type" value="Genomic_DNA"/>
</dbReference>
<gene>
    <name evidence="12" type="primary">trxA</name>
    <name evidence="12" type="ORF">HBE96_24570</name>
</gene>
<dbReference type="Proteomes" id="UP000537131">
    <property type="component" value="Unassembled WGS sequence"/>
</dbReference>
<dbReference type="PANTHER" id="PTHR45663:SF11">
    <property type="entry name" value="GEO12009P1"/>
    <property type="match status" value="1"/>
</dbReference>
<dbReference type="PANTHER" id="PTHR45663">
    <property type="entry name" value="GEO12009P1"/>
    <property type="match status" value="1"/>
</dbReference>
<evidence type="ECO:0000256" key="9">
    <source>
        <dbReference type="PIRSR" id="PIRSR000077-1"/>
    </source>
</evidence>
<keyword evidence="4" id="KW-0249">Electron transport</keyword>
<dbReference type="RefSeq" id="WP_169300343.1">
    <property type="nucleotide sequence ID" value="NZ_JABBNI010000066.1"/>
</dbReference>
<feature type="site" description="Contributes to redox potential value" evidence="9">
    <location>
        <position position="32"/>
    </location>
</feature>
<reference evidence="12 13" key="2">
    <citation type="submission" date="2020-06" db="EMBL/GenBank/DDBJ databases">
        <title>Complete Genome Sequence of Clostridium muelleri sp. nov. P21T, an Acid-Alcohol Producing Acetogen Isolated from Old Hay.</title>
        <authorList>
            <person name="Duncan K.E."/>
            <person name="Tanner R.S."/>
        </authorList>
    </citation>
    <scope>NUCLEOTIDE SEQUENCE [LARGE SCALE GENOMIC DNA]</scope>
    <source>
        <strain evidence="12 13">P21</strain>
    </source>
</reference>
<evidence type="ECO:0000256" key="4">
    <source>
        <dbReference type="ARBA" id="ARBA00022982"/>
    </source>
</evidence>
<keyword evidence="3" id="KW-0813">Transport</keyword>
<evidence type="ECO:0000256" key="1">
    <source>
        <dbReference type="ARBA" id="ARBA00008987"/>
    </source>
</evidence>
<dbReference type="PROSITE" id="PS00194">
    <property type="entry name" value="THIOREDOXIN_1"/>
    <property type="match status" value="1"/>
</dbReference>
<dbReference type="NCBIfam" id="TIGR01068">
    <property type="entry name" value="thioredoxin"/>
    <property type="match status" value="1"/>
</dbReference>
<evidence type="ECO:0000313" key="12">
    <source>
        <dbReference type="EMBL" id="NMM65755.1"/>
    </source>
</evidence>
<dbReference type="InterPro" id="IPR036249">
    <property type="entry name" value="Thioredoxin-like_sf"/>
</dbReference>
<feature type="domain" description="Thioredoxin" evidence="11">
    <location>
        <begin position="1"/>
        <end position="106"/>
    </location>
</feature>
<feature type="disulfide bond" description="Redox-active" evidence="10">
    <location>
        <begin position="30"/>
        <end position="33"/>
    </location>
</feature>
<reference evidence="12 13" key="1">
    <citation type="submission" date="2020-04" db="EMBL/GenBank/DDBJ databases">
        <authorList>
            <person name="Doyle D.A."/>
        </authorList>
    </citation>
    <scope>NUCLEOTIDE SEQUENCE [LARGE SCALE GENOMIC DNA]</scope>
    <source>
        <strain evidence="12 13">P21</strain>
    </source>
</reference>
<organism evidence="12 13">
    <name type="scientific">Clostridium muellerianum</name>
    <dbReference type="NCBI Taxonomy" id="2716538"/>
    <lineage>
        <taxon>Bacteria</taxon>
        <taxon>Bacillati</taxon>
        <taxon>Bacillota</taxon>
        <taxon>Clostridia</taxon>
        <taxon>Eubacteriales</taxon>
        <taxon>Clostridiaceae</taxon>
        <taxon>Clostridium</taxon>
    </lineage>
</organism>
<keyword evidence="13" id="KW-1185">Reference proteome</keyword>
<dbReference type="FunFam" id="3.40.30.10:FF:000001">
    <property type="entry name" value="Thioredoxin"/>
    <property type="match status" value="1"/>
</dbReference>
<sequence>MAKIINSNEFQNNVLNSDGAILVDFFAEWCGPCKMVAPVLEELSTEMEGKARIFKVDVDKSGDLAERYGISGVPTLIIFKYGKEVDKIVGFQPKETLKAKLQQYSN</sequence>
<dbReference type="InterPro" id="IPR017937">
    <property type="entry name" value="Thioredoxin_CS"/>
</dbReference>
<dbReference type="PIRSF" id="PIRSF000077">
    <property type="entry name" value="Thioredoxin"/>
    <property type="match status" value="1"/>
</dbReference>
<feature type="active site" description="Nucleophile" evidence="9">
    <location>
        <position position="33"/>
    </location>
</feature>
<evidence type="ECO:0000256" key="8">
    <source>
        <dbReference type="PIRNR" id="PIRNR000077"/>
    </source>
</evidence>
<evidence type="ECO:0000256" key="6">
    <source>
        <dbReference type="ARBA" id="ARBA00023284"/>
    </source>
</evidence>
<keyword evidence="5 10" id="KW-1015">Disulfide bond</keyword>
<comment type="caution">
    <text evidence="12">The sequence shown here is derived from an EMBL/GenBank/DDBJ whole genome shotgun (WGS) entry which is preliminary data.</text>
</comment>
<dbReference type="InterPro" id="IPR013766">
    <property type="entry name" value="Thioredoxin_domain"/>
</dbReference>
<evidence type="ECO:0000259" key="11">
    <source>
        <dbReference type="PROSITE" id="PS51352"/>
    </source>
</evidence>